<evidence type="ECO:0000256" key="1">
    <source>
        <dbReference type="ARBA" id="ARBA00023125"/>
    </source>
</evidence>
<dbReference type="OrthoDB" id="4427276at2"/>
<dbReference type="GO" id="GO:0003697">
    <property type="term" value="F:single-stranded DNA binding"/>
    <property type="evidence" value="ECO:0007669"/>
    <property type="project" value="InterPro"/>
</dbReference>
<dbReference type="CDD" id="cd04496">
    <property type="entry name" value="SSB_OBF"/>
    <property type="match status" value="1"/>
</dbReference>
<dbReference type="Proteomes" id="UP000198122">
    <property type="component" value="Unassembled WGS sequence"/>
</dbReference>
<evidence type="ECO:0000313" key="4">
    <source>
        <dbReference type="EMBL" id="SNC71576.1"/>
    </source>
</evidence>
<accession>A0A212U0B9</accession>
<feature type="region of interest" description="Disordered" evidence="3">
    <location>
        <begin position="150"/>
        <end position="185"/>
    </location>
</feature>
<gene>
    <name evidence="4" type="ORF">SAMN05445756_1543</name>
</gene>
<dbReference type="PROSITE" id="PS50935">
    <property type="entry name" value="SSB"/>
    <property type="match status" value="1"/>
</dbReference>
<proteinExistence type="predicted"/>
<dbReference type="InterPro" id="IPR000424">
    <property type="entry name" value="Primosome_PriB/ssb"/>
</dbReference>
<dbReference type="AlphaFoldDB" id="A0A212U0B9"/>
<dbReference type="EMBL" id="FYEZ01000002">
    <property type="protein sequence ID" value="SNC71576.1"/>
    <property type="molecule type" value="Genomic_DNA"/>
</dbReference>
<keyword evidence="1 2" id="KW-0238">DNA-binding</keyword>
<protein>
    <submittedName>
        <fullName evidence="4">Single-strand DNA-binding protein</fullName>
    </submittedName>
</protein>
<dbReference type="RefSeq" id="WP_088818498.1">
    <property type="nucleotide sequence ID" value="NZ_FYEZ01000002.1"/>
</dbReference>
<evidence type="ECO:0000256" key="3">
    <source>
        <dbReference type="SAM" id="MobiDB-lite"/>
    </source>
</evidence>
<organism evidence="4 5">
    <name type="scientific">Kytococcus aerolatus</name>
    <dbReference type="NCBI Taxonomy" id="592308"/>
    <lineage>
        <taxon>Bacteria</taxon>
        <taxon>Bacillati</taxon>
        <taxon>Actinomycetota</taxon>
        <taxon>Actinomycetes</taxon>
        <taxon>Micrococcales</taxon>
        <taxon>Kytococcaceae</taxon>
        <taxon>Kytococcus</taxon>
    </lineage>
</organism>
<dbReference type="InterPro" id="IPR012340">
    <property type="entry name" value="NA-bd_OB-fold"/>
</dbReference>
<dbReference type="Gene3D" id="2.40.50.140">
    <property type="entry name" value="Nucleic acid-binding proteins"/>
    <property type="match status" value="1"/>
</dbReference>
<sequence length="185" mass="19910">MSETYVTVTGNVATQPVLRVGRTGTPFLTFRLAQNVNRLDRTTGVVETIATNWMTVCAFRAHAVNLYRSLAKGQPVIVHGRLRVQDWATDERSGTTVELEATAVGHDLARGQACFVKVAQPPLPQSTDTAADRRQLRELAASAAREAAPEVLPVFIPPEPGSEEQAEHSEQSVSAVGSEPGRAPV</sequence>
<name>A0A212U0B9_9MICO</name>
<keyword evidence="5" id="KW-1185">Reference proteome</keyword>
<dbReference type="Pfam" id="PF00436">
    <property type="entry name" value="SSB"/>
    <property type="match status" value="1"/>
</dbReference>
<reference evidence="4 5" key="1">
    <citation type="submission" date="2017-06" db="EMBL/GenBank/DDBJ databases">
        <authorList>
            <person name="Kim H.J."/>
            <person name="Triplett B.A."/>
        </authorList>
    </citation>
    <scope>NUCLEOTIDE SEQUENCE [LARGE SCALE GENOMIC DNA]</scope>
    <source>
        <strain evidence="4 5">DSM 22179</strain>
    </source>
</reference>
<dbReference type="SUPFAM" id="SSF50249">
    <property type="entry name" value="Nucleic acid-binding proteins"/>
    <property type="match status" value="1"/>
</dbReference>
<evidence type="ECO:0000256" key="2">
    <source>
        <dbReference type="PROSITE-ProRule" id="PRU00252"/>
    </source>
</evidence>
<evidence type="ECO:0000313" key="5">
    <source>
        <dbReference type="Proteomes" id="UP000198122"/>
    </source>
</evidence>